<comment type="caution">
    <text evidence="2">The sequence shown here is derived from an EMBL/GenBank/DDBJ whole genome shotgun (WGS) entry which is preliminary data.</text>
</comment>
<gene>
    <name evidence="2" type="ORF">QT716_12625</name>
</gene>
<dbReference type="EMBL" id="JAUBDH010000008">
    <property type="protein sequence ID" value="MDW0110882.1"/>
    <property type="molecule type" value="Genomic_DNA"/>
</dbReference>
<dbReference type="NCBIfam" id="NF038403">
    <property type="entry name" value="perm_prefix_1"/>
    <property type="match status" value="1"/>
</dbReference>
<sequence length="293" mass="33511">MNPIFERFVKKVIQETDCSREEREDLFEELVVHLECACEDFKRDGHTEVEAARLAMINFGDGKNVGKTLQHAMYPYRREMLMTLSIGSLLLTYSIYLSQLFVMGDTHIGWLLLGVLFSSSLLFLTLRPVVSLNRRAVMNTLLVIHMFVMGAGMLLSLDLDPPYTTVFSILDALIVLFTIVLIFRTTIYDVPATELNLKTGTKFVHYFNLLFGILLLLGTLFFLYAYLIFASDGYWGLWKLFVPLALWGIFYSLQLILLKHNRKKIAYIVTAVQLLLPLALFGFWILVVRGGLS</sequence>
<keyword evidence="1" id="KW-0472">Membrane</keyword>
<feature type="transmembrane region" description="Helical" evidence="1">
    <location>
        <begin position="265"/>
        <end position="287"/>
    </location>
</feature>
<dbReference type="InterPro" id="IPR047928">
    <property type="entry name" value="Perm_prefix_1"/>
</dbReference>
<feature type="transmembrane region" description="Helical" evidence="1">
    <location>
        <begin position="81"/>
        <end position="102"/>
    </location>
</feature>
<accession>A0ABU4G3E2</accession>
<keyword evidence="1" id="KW-1133">Transmembrane helix</keyword>
<proteinExistence type="predicted"/>
<feature type="transmembrane region" description="Helical" evidence="1">
    <location>
        <begin position="235"/>
        <end position="258"/>
    </location>
</feature>
<keyword evidence="3" id="KW-1185">Reference proteome</keyword>
<evidence type="ECO:0000313" key="3">
    <source>
        <dbReference type="Proteomes" id="UP001280629"/>
    </source>
</evidence>
<feature type="transmembrane region" description="Helical" evidence="1">
    <location>
        <begin position="203"/>
        <end position="229"/>
    </location>
</feature>
<feature type="transmembrane region" description="Helical" evidence="1">
    <location>
        <begin position="138"/>
        <end position="157"/>
    </location>
</feature>
<keyword evidence="1" id="KW-0812">Transmembrane</keyword>
<dbReference type="RefSeq" id="WP_317936452.1">
    <property type="nucleotide sequence ID" value="NZ_JAUBDH010000008.1"/>
</dbReference>
<name>A0ABU4G3E2_9BACL</name>
<reference evidence="2 3" key="1">
    <citation type="submission" date="2023-06" db="EMBL/GenBank/DDBJ databases">
        <title>Sporosarcina sp. nov., isolated from Korean traditional fermented seafood 'Jeotgal'.</title>
        <authorList>
            <person name="Yang A.-I."/>
            <person name="Shin N.-R."/>
        </authorList>
    </citation>
    <scope>NUCLEOTIDE SEQUENCE [LARGE SCALE GENOMIC DNA]</scope>
    <source>
        <strain evidence="2 3">KCTC3840</strain>
    </source>
</reference>
<organism evidence="2 3">
    <name type="scientific">Sporosarcina aquimarina</name>
    <dbReference type="NCBI Taxonomy" id="114975"/>
    <lineage>
        <taxon>Bacteria</taxon>
        <taxon>Bacillati</taxon>
        <taxon>Bacillota</taxon>
        <taxon>Bacilli</taxon>
        <taxon>Bacillales</taxon>
        <taxon>Caryophanaceae</taxon>
        <taxon>Sporosarcina</taxon>
    </lineage>
</organism>
<feature type="transmembrane region" description="Helical" evidence="1">
    <location>
        <begin position="108"/>
        <end position="126"/>
    </location>
</feature>
<evidence type="ECO:0000256" key="1">
    <source>
        <dbReference type="SAM" id="Phobius"/>
    </source>
</evidence>
<feature type="transmembrane region" description="Helical" evidence="1">
    <location>
        <begin position="163"/>
        <end position="183"/>
    </location>
</feature>
<dbReference type="Proteomes" id="UP001280629">
    <property type="component" value="Unassembled WGS sequence"/>
</dbReference>
<protein>
    <submittedName>
        <fullName evidence="2">Permease prefix domain 1-containing protein</fullName>
    </submittedName>
</protein>
<evidence type="ECO:0000313" key="2">
    <source>
        <dbReference type="EMBL" id="MDW0110882.1"/>
    </source>
</evidence>